<dbReference type="AlphaFoldDB" id="A0A165PNA3"/>
<protein>
    <recommendedName>
        <fullName evidence="3">CENP-V/GFA domain-containing protein</fullName>
    </recommendedName>
</protein>
<reference evidence="1 2" key="1">
    <citation type="journal article" date="2016" name="Mol. Biol. Evol.">
        <title>Comparative Genomics of Early-Diverging Mushroom-Forming Fungi Provides Insights into the Origins of Lignocellulose Decay Capabilities.</title>
        <authorList>
            <person name="Nagy L.G."/>
            <person name="Riley R."/>
            <person name="Tritt A."/>
            <person name="Adam C."/>
            <person name="Daum C."/>
            <person name="Floudas D."/>
            <person name="Sun H."/>
            <person name="Yadav J.S."/>
            <person name="Pangilinan J."/>
            <person name="Larsson K.H."/>
            <person name="Matsuura K."/>
            <person name="Barry K."/>
            <person name="Labutti K."/>
            <person name="Kuo R."/>
            <person name="Ohm R.A."/>
            <person name="Bhattacharya S.S."/>
            <person name="Shirouzu T."/>
            <person name="Yoshinaga Y."/>
            <person name="Martin F.M."/>
            <person name="Grigoriev I.V."/>
            <person name="Hibbett D.S."/>
        </authorList>
    </citation>
    <scope>NUCLEOTIDE SEQUENCE [LARGE SCALE GENOMIC DNA]</scope>
    <source>
        <strain evidence="1 2">HHB12029</strain>
    </source>
</reference>
<sequence length="58" mass="6315">MLVNQCGAVTYSINIDLANPVAVRCNCSICVKRGYLSYTPTAINEFTLLGGTAMEEER</sequence>
<dbReference type="Proteomes" id="UP000077266">
    <property type="component" value="Unassembled WGS sequence"/>
</dbReference>
<dbReference type="EMBL" id="KV425888">
    <property type="protein sequence ID" value="KZW02417.1"/>
    <property type="molecule type" value="Genomic_DNA"/>
</dbReference>
<dbReference type="OrthoDB" id="2993351at2759"/>
<proteinExistence type="predicted"/>
<evidence type="ECO:0008006" key="3">
    <source>
        <dbReference type="Google" id="ProtNLM"/>
    </source>
</evidence>
<dbReference type="Gene3D" id="2.170.150.70">
    <property type="match status" value="1"/>
</dbReference>
<organism evidence="1 2">
    <name type="scientific">Exidia glandulosa HHB12029</name>
    <dbReference type="NCBI Taxonomy" id="1314781"/>
    <lineage>
        <taxon>Eukaryota</taxon>
        <taxon>Fungi</taxon>
        <taxon>Dikarya</taxon>
        <taxon>Basidiomycota</taxon>
        <taxon>Agaricomycotina</taxon>
        <taxon>Agaricomycetes</taxon>
        <taxon>Auriculariales</taxon>
        <taxon>Exidiaceae</taxon>
        <taxon>Exidia</taxon>
    </lineage>
</organism>
<dbReference type="InParanoid" id="A0A165PNA3"/>
<evidence type="ECO:0000313" key="1">
    <source>
        <dbReference type="EMBL" id="KZW02417.1"/>
    </source>
</evidence>
<dbReference type="SUPFAM" id="SSF51316">
    <property type="entry name" value="Mss4-like"/>
    <property type="match status" value="1"/>
</dbReference>
<name>A0A165PNA3_EXIGL</name>
<gene>
    <name evidence="1" type="ORF">EXIGLDRAFT_759917</name>
</gene>
<dbReference type="InterPro" id="IPR011057">
    <property type="entry name" value="Mss4-like_sf"/>
</dbReference>
<keyword evidence="2" id="KW-1185">Reference proteome</keyword>
<accession>A0A165PNA3</accession>
<evidence type="ECO:0000313" key="2">
    <source>
        <dbReference type="Proteomes" id="UP000077266"/>
    </source>
</evidence>